<dbReference type="InterPro" id="IPR028087">
    <property type="entry name" value="Tad_N"/>
</dbReference>
<name>L0EVA5_LIBCB</name>
<dbReference type="RefSeq" id="WP_015273212.1">
    <property type="nucleotide sequence ID" value="NC_019907.1"/>
</dbReference>
<reference evidence="2 3" key="1">
    <citation type="journal article" date="2012" name="Stand. Genomic Sci.">
        <title>Complete genome sequence of Liberibacter crescens BT-1.</title>
        <authorList>
            <person name="Leonard M.T."/>
            <person name="Fagen J.R."/>
            <person name="Davis-Richardson A.G."/>
            <person name="Davis M.J."/>
            <person name="Triplett E.W."/>
        </authorList>
    </citation>
    <scope>NUCLEOTIDE SEQUENCE [LARGE SCALE GENOMIC DNA]</scope>
    <source>
        <strain evidence="2 3">BT-1</strain>
    </source>
</reference>
<accession>L0EVA5</accession>
<dbReference type="InterPro" id="IPR036465">
    <property type="entry name" value="vWFA_dom_sf"/>
</dbReference>
<dbReference type="InterPro" id="IPR002035">
    <property type="entry name" value="VWF_A"/>
</dbReference>
<feature type="domain" description="VWFA" evidence="1">
    <location>
        <begin position="166"/>
        <end position="369"/>
    </location>
</feature>
<sequence>MIYFKNKILLMRDCSGNFALLTAFLIPLIFGAVGLSIDFSHLFLTRSSMQAATDAAIMTAAAKLSVKDPENKNTMDNVEDLIRDSLEQHLNNLFSPDVAETIARKTPIEITKLSASPTVYEISASPEYDMPLNKFSVVSLLTGKKSINIAVNGVAEAQQEESIPVSIELVLDVSGSMGSLMSSKKTDQIRSRLDVLKEAVITMMDVVEANALSETSIRMGISAFSGRLEGESPLSWGNDKAEKFVRELKYADGKYGTDSSVGLESAYKALASDTEDYHHASKHHKTFKKYIIFMTDGMNTYTDDDTNTEKICLQAQQQGIEIFTISVGLEPFSAESDRVTRLMKICASSVNNYHNATHATGLMEAFQNIGKKMSHDAIILKN</sequence>
<evidence type="ECO:0000313" key="2">
    <source>
        <dbReference type="EMBL" id="AGA64785.1"/>
    </source>
</evidence>
<protein>
    <recommendedName>
        <fullName evidence="1">VWFA domain-containing protein</fullName>
    </recommendedName>
</protein>
<dbReference type="SUPFAM" id="SSF53300">
    <property type="entry name" value="vWA-like"/>
    <property type="match status" value="1"/>
</dbReference>
<evidence type="ECO:0000313" key="3">
    <source>
        <dbReference type="Proteomes" id="UP000010799"/>
    </source>
</evidence>
<dbReference type="eggNOG" id="COG4961">
    <property type="taxonomic scope" value="Bacteria"/>
</dbReference>
<gene>
    <name evidence="2" type="ordered locus">B488_07930</name>
</gene>
<dbReference type="PATRIC" id="fig|1215343.11.peg.816"/>
<dbReference type="PROSITE" id="PS50234">
    <property type="entry name" value="VWFA"/>
    <property type="match status" value="1"/>
</dbReference>
<dbReference type="EMBL" id="CP003789">
    <property type="protein sequence ID" value="AGA64785.1"/>
    <property type="molecule type" value="Genomic_DNA"/>
</dbReference>
<dbReference type="Gene3D" id="3.40.50.410">
    <property type="entry name" value="von Willebrand factor, type A domain"/>
    <property type="match status" value="1"/>
</dbReference>
<dbReference type="HOGENOM" id="CLU_047933_0_0_5"/>
<dbReference type="Pfam" id="PF00092">
    <property type="entry name" value="VWA"/>
    <property type="match status" value="1"/>
</dbReference>
<dbReference type="Pfam" id="PF13400">
    <property type="entry name" value="Tad"/>
    <property type="match status" value="1"/>
</dbReference>
<evidence type="ECO:0000259" key="1">
    <source>
        <dbReference type="PROSITE" id="PS50234"/>
    </source>
</evidence>
<keyword evidence="3" id="KW-1185">Reference proteome</keyword>
<organism evidence="2 3">
    <name type="scientific">Liberibacter crescens (strain BT-1)</name>
    <dbReference type="NCBI Taxonomy" id="1215343"/>
    <lineage>
        <taxon>Bacteria</taxon>
        <taxon>Pseudomonadati</taxon>
        <taxon>Pseudomonadota</taxon>
        <taxon>Alphaproteobacteria</taxon>
        <taxon>Hyphomicrobiales</taxon>
        <taxon>Rhizobiaceae</taxon>
        <taxon>Liberibacter</taxon>
    </lineage>
</organism>
<dbReference type="AlphaFoldDB" id="L0EVA5"/>
<proteinExistence type="predicted"/>
<dbReference type="Proteomes" id="UP000010799">
    <property type="component" value="Chromosome"/>
</dbReference>
<dbReference type="SMART" id="SM00327">
    <property type="entry name" value="VWA"/>
    <property type="match status" value="1"/>
</dbReference>
<dbReference type="KEGG" id="lcc:B488_07930"/>